<reference evidence="2" key="1">
    <citation type="submission" date="2023-02" db="EMBL/GenBank/DDBJ databases">
        <title>Genome of toxic invasive species Heracleum sosnowskyi carries increased number of genes despite the absence of recent whole-genome duplications.</title>
        <authorList>
            <person name="Schelkunov M."/>
            <person name="Shtratnikova V."/>
            <person name="Makarenko M."/>
            <person name="Klepikova A."/>
            <person name="Omelchenko D."/>
            <person name="Novikova G."/>
            <person name="Obukhova E."/>
            <person name="Bogdanov V."/>
            <person name="Penin A."/>
            <person name="Logacheva M."/>
        </authorList>
    </citation>
    <scope>NUCLEOTIDE SEQUENCE</scope>
    <source>
        <strain evidence="2">Hsosn_3</strain>
        <tissue evidence="2">Leaf</tissue>
    </source>
</reference>
<name>A0AAD8MER9_9APIA</name>
<dbReference type="AlphaFoldDB" id="A0AAD8MER9"/>
<dbReference type="InterPro" id="IPR015424">
    <property type="entry name" value="PyrdxlP-dep_Trfase"/>
</dbReference>
<dbReference type="SUPFAM" id="SSF53383">
    <property type="entry name" value="PLP-dependent transferases"/>
    <property type="match status" value="1"/>
</dbReference>
<keyword evidence="1" id="KW-0175">Coiled coil</keyword>
<evidence type="ECO:0000313" key="2">
    <source>
        <dbReference type="EMBL" id="KAK1370741.1"/>
    </source>
</evidence>
<dbReference type="Proteomes" id="UP001237642">
    <property type="component" value="Unassembled WGS sequence"/>
</dbReference>
<dbReference type="Gene3D" id="3.90.1150.10">
    <property type="entry name" value="Aspartate Aminotransferase, domain 1"/>
    <property type="match status" value="1"/>
</dbReference>
<dbReference type="Gene3D" id="3.40.640.10">
    <property type="entry name" value="Type I PLP-dependent aspartate aminotransferase-like (Major domain)"/>
    <property type="match status" value="1"/>
</dbReference>
<dbReference type="InterPro" id="IPR015421">
    <property type="entry name" value="PyrdxlP-dep_Trfase_major"/>
</dbReference>
<proteinExistence type="predicted"/>
<gene>
    <name evidence="2" type="ORF">POM88_036833</name>
</gene>
<accession>A0AAD8MER9</accession>
<comment type="caution">
    <text evidence="2">The sequence shown here is derived from an EMBL/GenBank/DDBJ whole genome shotgun (WGS) entry which is preliminary data.</text>
</comment>
<reference evidence="2" key="2">
    <citation type="submission" date="2023-05" db="EMBL/GenBank/DDBJ databases">
        <authorList>
            <person name="Schelkunov M.I."/>
        </authorList>
    </citation>
    <scope>NUCLEOTIDE SEQUENCE</scope>
    <source>
        <strain evidence="2">Hsosn_3</strain>
        <tissue evidence="2">Leaf</tissue>
    </source>
</reference>
<feature type="coiled-coil region" evidence="1">
    <location>
        <begin position="87"/>
        <end position="114"/>
    </location>
</feature>
<keyword evidence="3" id="KW-1185">Reference proteome</keyword>
<dbReference type="PROSITE" id="PS51257">
    <property type="entry name" value="PROKAR_LIPOPROTEIN"/>
    <property type="match status" value="1"/>
</dbReference>
<dbReference type="EMBL" id="JAUIZM010000008">
    <property type="protein sequence ID" value="KAK1370741.1"/>
    <property type="molecule type" value="Genomic_DNA"/>
</dbReference>
<evidence type="ECO:0000256" key="1">
    <source>
        <dbReference type="SAM" id="Coils"/>
    </source>
</evidence>
<evidence type="ECO:0000313" key="3">
    <source>
        <dbReference type="Proteomes" id="UP001237642"/>
    </source>
</evidence>
<organism evidence="2 3">
    <name type="scientific">Heracleum sosnowskyi</name>
    <dbReference type="NCBI Taxonomy" id="360622"/>
    <lineage>
        <taxon>Eukaryota</taxon>
        <taxon>Viridiplantae</taxon>
        <taxon>Streptophyta</taxon>
        <taxon>Embryophyta</taxon>
        <taxon>Tracheophyta</taxon>
        <taxon>Spermatophyta</taxon>
        <taxon>Magnoliopsida</taxon>
        <taxon>eudicotyledons</taxon>
        <taxon>Gunneridae</taxon>
        <taxon>Pentapetalae</taxon>
        <taxon>asterids</taxon>
        <taxon>campanulids</taxon>
        <taxon>Apiales</taxon>
        <taxon>Apiaceae</taxon>
        <taxon>Apioideae</taxon>
        <taxon>apioid superclade</taxon>
        <taxon>Tordylieae</taxon>
        <taxon>Tordyliinae</taxon>
        <taxon>Heracleum</taxon>
    </lineage>
</organism>
<sequence>MFGCDKYNIKPYLVSIAKGLSSAYMPIGVVLACREVSDDGIKAFSASPIIGEIRGTGFLVATEFADNKSPNDPFPPEWGVDEIDELISKYGKALKATEERVKELKDQKKKLLISFSEKRMR</sequence>
<protein>
    <submittedName>
        <fullName evidence="2">Uncharacterized protein</fullName>
    </submittedName>
</protein>
<dbReference type="InterPro" id="IPR015422">
    <property type="entry name" value="PyrdxlP-dep_Trfase_small"/>
</dbReference>